<protein>
    <submittedName>
        <fullName evidence="3">Uncharacterized protein</fullName>
    </submittedName>
</protein>
<evidence type="ECO:0000313" key="3">
    <source>
        <dbReference type="EMBL" id="KAL0970521.1"/>
    </source>
</evidence>
<sequence>MWDVTSSTSTSTPTNSNTQHTSPTVSLNTLLYVVGAVAALLSICLIIVLVLFFYHKKNKADEPRNVMSAEVTLKKDQEPRKRREKYPGTDPVYSAVKNSKITGDLTYADINHKSPHNRKRDKAIPDPVYSAVKTDRNTGDAGAKPREVTYGQVEIKTKKKKKREKPLPPDPDVVYSSVRPAAGP</sequence>
<reference evidence="3 4" key="1">
    <citation type="submission" date="2024-06" db="EMBL/GenBank/DDBJ databases">
        <authorList>
            <person name="Pan Q."/>
            <person name="Wen M."/>
            <person name="Jouanno E."/>
            <person name="Zahm M."/>
            <person name="Klopp C."/>
            <person name="Cabau C."/>
            <person name="Louis A."/>
            <person name="Berthelot C."/>
            <person name="Parey E."/>
            <person name="Roest Crollius H."/>
            <person name="Montfort J."/>
            <person name="Robinson-Rechavi M."/>
            <person name="Bouchez O."/>
            <person name="Lampietro C."/>
            <person name="Lopez Roques C."/>
            <person name="Donnadieu C."/>
            <person name="Postlethwait J."/>
            <person name="Bobe J."/>
            <person name="Verreycken H."/>
            <person name="Guiguen Y."/>
        </authorList>
    </citation>
    <scope>NUCLEOTIDE SEQUENCE [LARGE SCALE GENOMIC DNA]</scope>
    <source>
        <strain evidence="3">Up_M1</strain>
        <tissue evidence="3">Testis</tissue>
    </source>
</reference>
<comment type="caution">
    <text evidence="3">The sequence shown here is derived from an EMBL/GenBank/DDBJ whole genome shotgun (WGS) entry which is preliminary data.</text>
</comment>
<keyword evidence="4" id="KW-1185">Reference proteome</keyword>
<gene>
    <name evidence="3" type="ORF">UPYG_G00243190</name>
</gene>
<feature type="region of interest" description="Disordered" evidence="1">
    <location>
        <begin position="1"/>
        <end position="22"/>
    </location>
</feature>
<evidence type="ECO:0000313" key="4">
    <source>
        <dbReference type="Proteomes" id="UP001557470"/>
    </source>
</evidence>
<keyword evidence="2" id="KW-0472">Membrane</keyword>
<feature type="transmembrane region" description="Helical" evidence="2">
    <location>
        <begin position="30"/>
        <end position="54"/>
    </location>
</feature>
<feature type="region of interest" description="Disordered" evidence="1">
    <location>
        <begin position="111"/>
        <end position="184"/>
    </location>
</feature>
<proteinExistence type="predicted"/>
<organism evidence="3 4">
    <name type="scientific">Umbra pygmaea</name>
    <name type="common">Eastern mudminnow</name>
    <dbReference type="NCBI Taxonomy" id="75934"/>
    <lineage>
        <taxon>Eukaryota</taxon>
        <taxon>Metazoa</taxon>
        <taxon>Chordata</taxon>
        <taxon>Craniata</taxon>
        <taxon>Vertebrata</taxon>
        <taxon>Euteleostomi</taxon>
        <taxon>Actinopterygii</taxon>
        <taxon>Neopterygii</taxon>
        <taxon>Teleostei</taxon>
        <taxon>Protacanthopterygii</taxon>
        <taxon>Esociformes</taxon>
        <taxon>Umbridae</taxon>
        <taxon>Umbra</taxon>
    </lineage>
</organism>
<name>A0ABD0WZY4_UMBPY</name>
<keyword evidence="2" id="KW-0812">Transmembrane</keyword>
<keyword evidence="2" id="KW-1133">Transmembrane helix</keyword>
<evidence type="ECO:0000256" key="1">
    <source>
        <dbReference type="SAM" id="MobiDB-lite"/>
    </source>
</evidence>
<dbReference type="AlphaFoldDB" id="A0ABD0WZY4"/>
<dbReference type="Proteomes" id="UP001557470">
    <property type="component" value="Unassembled WGS sequence"/>
</dbReference>
<accession>A0ABD0WZY4</accession>
<dbReference type="EMBL" id="JAGEUA010000007">
    <property type="protein sequence ID" value="KAL0970521.1"/>
    <property type="molecule type" value="Genomic_DNA"/>
</dbReference>
<evidence type="ECO:0000256" key="2">
    <source>
        <dbReference type="SAM" id="Phobius"/>
    </source>
</evidence>
<feature type="compositionally biased region" description="Basic and acidic residues" evidence="1">
    <location>
        <begin position="133"/>
        <end position="147"/>
    </location>
</feature>